<name>A0ABQ1NX73_9MICC</name>
<dbReference type="InterPro" id="IPR056303">
    <property type="entry name" value="AMIN-like"/>
</dbReference>
<feature type="domain" description="AMIN-like" evidence="2">
    <location>
        <begin position="53"/>
        <end position="176"/>
    </location>
</feature>
<dbReference type="Pfam" id="PF24837">
    <property type="entry name" value="AMIN-like"/>
    <property type="match status" value="1"/>
</dbReference>
<keyword evidence="1" id="KW-0732">Signal</keyword>
<dbReference type="EMBL" id="BMJI01000004">
    <property type="protein sequence ID" value="GGC86870.1"/>
    <property type="molecule type" value="Genomic_DNA"/>
</dbReference>
<gene>
    <name evidence="3" type="ORF">GCM10011512_12260</name>
</gene>
<evidence type="ECO:0000259" key="2">
    <source>
        <dbReference type="Pfam" id="PF24837"/>
    </source>
</evidence>
<keyword evidence="4" id="KW-1185">Reference proteome</keyword>
<proteinExistence type="predicted"/>
<evidence type="ECO:0000256" key="1">
    <source>
        <dbReference type="SAM" id="SignalP"/>
    </source>
</evidence>
<sequence length="178" mass="18828">MKRTRSVIAALALAGSLLVVPSTATAATTTAAPWCGITWGSTPKGTLPWTSASLTGVRAGQHDCYDRLVFDVQGSTVGFRVQYVNQVLKQGSGLPLSLRGGAYLDVTINASGASSSLNRSSEMVNVSGYQTLRQVAWGGSFEGQTTVGIGVRARLPMRAFVINDGTRSRLVVDVAHRW</sequence>
<protein>
    <recommendedName>
        <fullName evidence="2">AMIN-like domain-containing protein</fullName>
    </recommendedName>
</protein>
<evidence type="ECO:0000313" key="3">
    <source>
        <dbReference type="EMBL" id="GGC86870.1"/>
    </source>
</evidence>
<feature type="chain" id="PRO_5046813068" description="AMIN-like domain-containing protein" evidence="1">
    <location>
        <begin position="27"/>
        <end position="178"/>
    </location>
</feature>
<dbReference type="Proteomes" id="UP000597761">
    <property type="component" value="Unassembled WGS sequence"/>
</dbReference>
<evidence type="ECO:0000313" key="4">
    <source>
        <dbReference type="Proteomes" id="UP000597761"/>
    </source>
</evidence>
<feature type="signal peptide" evidence="1">
    <location>
        <begin position="1"/>
        <end position="26"/>
    </location>
</feature>
<dbReference type="RefSeq" id="WP_188667421.1">
    <property type="nucleotide sequence ID" value="NZ_BMJI01000004.1"/>
</dbReference>
<organism evidence="3 4">
    <name type="scientific">Tersicoccus solisilvae</name>
    <dbReference type="NCBI Taxonomy" id="1882339"/>
    <lineage>
        <taxon>Bacteria</taxon>
        <taxon>Bacillati</taxon>
        <taxon>Actinomycetota</taxon>
        <taxon>Actinomycetes</taxon>
        <taxon>Micrococcales</taxon>
        <taxon>Micrococcaceae</taxon>
        <taxon>Tersicoccus</taxon>
    </lineage>
</organism>
<reference evidence="4" key="1">
    <citation type="journal article" date="2019" name="Int. J. Syst. Evol. Microbiol.">
        <title>The Global Catalogue of Microorganisms (GCM) 10K type strain sequencing project: providing services to taxonomists for standard genome sequencing and annotation.</title>
        <authorList>
            <consortium name="The Broad Institute Genomics Platform"/>
            <consortium name="The Broad Institute Genome Sequencing Center for Infectious Disease"/>
            <person name="Wu L."/>
            <person name="Ma J."/>
        </authorList>
    </citation>
    <scope>NUCLEOTIDE SEQUENCE [LARGE SCALE GENOMIC DNA]</scope>
    <source>
        <strain evidence="4">CGMCC 1.15480</strain>
    </source>
</reference>
<comment type="caution">
    <text evidence="3">The sequence shown here is derived from an EMBL/GenBank/DDBJ whole genome shotgun (WGS) entry which is preliminary data.</text>
</comment>
<accession>A0ABQ1NX73</accession>